<keyword evidence="5" id="KW-1185">Reference proteome</keyword>
<comment type="subcellular location">
    <subcellularLocation>
        <location evidence="1">Spore core</location>
    </subcellularLocation>
</comment>
<comment type="similarity">
    <text evidence="2">Belongs to the SspH family.</text>
</comment>
<keyword evidence="3" id="KW-0749">Sporulation</keyword>
<evidence type="ECO:0000256" key="1">
    <source>
        <dbReference type="ARBA" id="ARBA00004288"/>
    </source>
</evidence>
<evidence type="ECO:0000256" key="2">
    <source>
        <dbReference type="ARBA" id="ARBA00006573"/>
    </source>
</evidence>
<gene>
    <name evidence="4" type="ORF">E2636_08900</name>
</gene>
<proteinExistence type="inferred from homology"/>
<dbReference type="EMBL" id="CP038015">
    <property type="protein sequence ID" value="QBP41245.1"/>
    <property type="molecule type" value="Genomic_DNA"/>
</dbReference>
<sequence>MDAKRAKEISSSQSMIRVSYNGEPIYIEHVDQSNGLATVHLLDDPTSKQSVSVAELAEQ</sequence>
<reference evidence="4 5" key="1">
    <citation type="submission" date="2019-03" db="EMBL/GenBank/DDBJ databases">
        <title>Complete genome sequence of Paenisporosarcina antarctica CGMCC 1.6503T.</title>
        <authorList>
            <person name="Rong J.-C."/>
            <person name="Chi N.-Y."/>
            <person name="Zhang Q.-F."/>
        </authorList>
    </citation>
    <scope>NUCLEOTIDE SEQUENCE [LARGE SCALE GENOMIC DNA]</scope>
    <source>
        <strain evidence="4 5">CGMCC 1.6503</strain>
    </source>
</reference>
<dbReference type="Pfam" id="PF08141">
    <property type="entry name" value="SspH"/>
    <property type="match status" value="1"/>
</dbReference>
<name>A0A4V1AN20_9BACL</name>
<dbReference type="NCBIfam" id="TIGR02861">
    <property type="entry name" value="SASP_H"/>
    <property type="match status" value="1"/>
</dbReference>
<accession>A0A4V1AN20</accession>
<dbReference type="GO" id="GO:0030435">
    <property type="term" value="P:sporulation resulting in formation of a cellular spore"/>
    <property type="evidence" value="ECO:0007669"/>
    <property type="project" value="UniProtKB-KW"/>
</dbReference>
<dbReference type="GO" id="GO:0042601">
    <property type="term" value="C:endospore-forming forespore"/>
    <property type="evidence" value="ECO:0007669"/>
    <property type="project" value="InterPro"/>
</dbReference>
<dbReference type="OrthoDB" id="1683648at2"/>
<dbReference type="Proteomes" id="UP000294292">
    <property type="component" value="Chromosome"/>
</dbReference>
<dbReference type="InterPro" id="IPR012610">
    <property type="entry name" value="SASP_SspH"/>
</dbReference>
<dbReference type="KEGG" id="panc:E2636_08900"/>
<protein>
    <submittedName>
        <fullName evidence="4">H-type small acid-soluble spore protein</fullName>
    </submittedName>
</protein>
<dbReference type="AlphaFoldDB" id="A0A4V1AN20"/>
<evidence type="ECO:0000313" key="5">
    <source>
        <dbReference type="Proteomes" id="UP000294292"/>
    </source>
</evidence>
<organism evidence="4 5">
    <name type="scientific">Paenisporosarcina antarctica</name>
    <dbReference type="NCBI Taxonomy" id="417367"/>
    <lineage>
        <taxon>Bacteria</taxon>
        <taxon>Bacillati</taxon>
        <taxon>Bacillota</taxon>
        <taxon>Bacilli</taxon>
        <taxon>Bacillales</taxon>
        <taxon>Caryophanaceae</taxon>
        <taxon>Paenisporosarcina</taxon>
    </lineage>
</organism>
<dbReference type="HAMAP" id="MF_00667">
    <property type="entry name" value="SspH"/>
    <property type="match status" value="1"/>
</dbReference>
<evidence type="ECO:0000313" key="4">
    <source>
        <dbReference type="EMBL" id="QBP41245.1"/>
    </source>
</evidence>
<dbReference type="RefSeq" id="WP_134209890.1">
    <property type="nucleotide sequence ID" value="NZ_CP038015.1"/>
</dbReference>
<dbReference type="GO" id="GO:0030436">
    <property type="term" value="P:asexual sporulation"/>
    <property type="evidence" value="ECO:0007669"/>
    <property type="project" value="InterPro"/>
</dbReference>
<evidence type="ECO:0000256" key="3">
    <source>
        <dbReference type="ARBA" id="ARBA00022969"/>
    </source>
</evidence>